<feature type="domain" description="YknX-like beta-barrel" evidence="5">
    <location>
        <begin position="244"/>
        <end position="323"/>
    </location>
</feature>
<dbReference type="PANTHER" id="PTHR32347:SF29">
    <property type="entry name" value="UPF0194 MEMBRANE PROTEIN YBHG"/>
    <property type="match status" value="1"/>
</dbReference>
<feature type="coiled-coil region" evidence="3">
    <location>
        <begin position="108"/>
        <end position="201"/>
    </location>
</feature>
<dbReference type="OrthoDB" id="9778236at2"/>
<protein>
    <submittedName>
        <fullName evidence="6">HlyD family efflux transporter periplasmic adaptor subunit</fullName>
    </submittedName>
</protein>
<evidence type="ECO:0000259" key="5">
    <source>
        <dbReference type="Pfam" id="PF25990"/>
    </source>
</evidence>
<evidence type="ECO:0000313" key="7">
    <source>
        <dbReference type="Proteomes" id="UP000321562"/>
    </source>
</evidence>
<dbReference type="GO" id="GO:0030313">
    <property type="term" value="C:cell envelope"/>
    <property type="evidence" value="ECO:0007669"/>
    <property type="project" value="UniProtKB-SubCell"/>
</dbReference>
<evidence type="ECO:0000259" key="4">
    <source>
        <dbReference type="Pfam" id="PF25881"/>
    </source>
</evidence>
<comment type="subcellular location">
    <subcellularLocation>
        <location evidence="1">Cell envelope</location>
    </subcellularLocation>
</comment>
<dbReference type="Gene3D" id="1.10.287.470">
    <property type="entry name" value="Helix hairpin bin"/>
    <property type="match status" value="1"/>
</dbReference>
<dbReference type="SUPFAM" id="SSF111369">
    <property type="entry name" value="HlyD-like secretion proteins"/>
    <property type="match status" value="2"/>
</dbReference>
<dbReference type="Gene3D" id="2.40.50.100">
    <property type="match status" value="1"/>
</dbReference>
<name>A0A5C6S4E1_9RHOB</name>
<evidence type="ECO:0000313" key="6">
    <source>
        <dbReference type="EMBL" id="TXB68443.1"/>
    </source>
</evidence>
<dbReference type="EMBL" id="VOPL01000004">
    <property type="protein sequence ID" value="TXB68443.1"/>
    <property type="molecule type" value="Genomic_DNA"/>
</dbReference>
<gene>
    <name evidence="6" type="ORF">FQV27_10595</name>
</gene>
<comment type="caution">
    <text evidence="6">The sequence shown here is derived from an EMBL/GenBank/DDBJ whole genome shotgun (WGS) entry which is preliminary data.</text>
</comment>
<evidence type="ECO:0000256" key="2">
    <source>
        <dbReference type="ARBA" id="ARBA00023054"/>
    </source>
</evidence>
<dbReference type="Pfam" id="PF25881">
    <property type="entry name" value="HH_YBHG"/>
    <property type="match status" value="1"/>
</dbReference>
<dbReference type="Proteomes" id="UP000321562">
    <property type="component" value="Unassembled WGS sequence"/>
</dbReference>
<evidence type="ECO:0000256" key="1">
    <source>
        <dbReference type="ARBA" id="ARBA00004196"/>
    </source>
</evidence>
<sequence length="331" mass="35673">MKKLIPVLVILLVLAGGWYWWHQRQSGDDGPLVLYGNVDIRQVALAFEGSGRVAEMRVEEGDSVVKGQVLARLDTDTLQLQVDAQEAAVEAQRQALLKLRNGSRPEEVAQARAQLDSAEASAVLADQELARATQLRASRSGAASQQSVDQARAQADAAKASVAQARAALDLVEAGSRAEDIAQAEAQLRGAEAELSLLRRGVEDGELSSPDNAVIRSRLREPGDMVTASTPVYALALTQPKWVRVYVSEPDLGHVRPGLAAEVFADSFPDQPTAGKVGYISSVAEFTPKSVQTEELRTSLVYEVHVTIDDPNDRLRLGQPVTVRLQDVATP</sequence>
<evidence type="ECO:0000256" key="3">
    <source>
        <dbReference type="SAM" id="Coils"/>
    </source>
</evidence>
<keyword evidence="7" id="KW-1185">Reference proteome</keyword>
<dbReference type="RefSeq" id="WP_147098219.1">
    <property type="nucleotide sequence ID" value="NZ_JBHUFH010000012.1"/>
</dbReference>
<proteinExistence type="predicted"/>
<dbReference type="InterPro" id="IPR058636">
    <property type="entry name" value="Beta-barrel_YknX"/>
</dbReference>
<organism evidence="6 7">
    <name type="scientific">Paracoccus aurantiacus</name>
    <dbReference type="NCBI Taxonomy" id="2599412"/>
    <lineage>
        <taxon>Bacteria</taxon>
        <taxon>Pseudomonadati</taxon>
        <taxon>Pseudomonadota</taxon>
        <taxon>Alphaproteobacteria</taxon>
        <taxon>Rhodobacterales</taxon>
        <taxon>Paracoccaceae</taxon>
        <taxon>Paracoccus</taxon>
    </lineage>
</organism>
<reference evidence="6 7" key="1">
    <citation type="submission" date="2019-08" db="EMBL/GenBank/DDBJ databases">
        <authorList>
            <person name="Ye J."/>
        </authorList>
    </citation>
    <scope>NUCLEOTIDE SEQUENCE [LARGE SCALE GENOMIC DNA]</scope>
    <source>
        <strain evidence="6 7">TK008</strain>
    </source>
</reference>
<dbReference type="AlphaFoldDB" id="A0A5C6S4E1"/>
<accession>A0A5C6S4E1</accession>
<dbReference type="PANTHER" id="PTHR32347">
    <property type="entry name" value="EFFLUX SYSTEM COMPONENT YKNX-RELATED"/>
    <property type="match status" value="1"/>
</dbReference>
<dbReference type="Pfam" id="PF25990">
    <property type="entry name" value="Beta-barrel_YknX"/>
    <property type="match status" value="1"/>
</dbReference>
<dbReference type="Gene3D" id="2.40.30.170">
    <property type="match status" value="1"/>
</dbReference>
<dbReference type="InterPro" id="IPR059052">
    <property type="entry name" value="HH_YbhG-like"/>
</dbReference>
<keyword evidence="2 3" id="KW-0175">Coiled coil</keyword>
<feature type="domain" description="YbhG-like alpha-helical hairpin" evidence="4">
    <location>
        <begin position="80"/>
        <end position="199"/>
    </location>
</feature>
<dbReference type="InterPro" id="IPR050465">
    <property type="entry name" value="UPF0194_transport"/>
</dbReference>